<dbReference type="OrthoDB" id="9811823at2"/>
<evidence type="ECO:0000313" key="9">
    <source>
        <dbReference type="EMBL" id="PTU31117.1"/>
    </source>
</evidence>
<name>A0A2T5MEX8_9GAMM</name>
<feature type="active site" description="Nucleophile" evidence="4 5">
    <location>
        <position position="52"/>
    </location>
</feature>
<sequence length="260" mass="29074">MSRWAAGVEYIGTAYSGWQAQKRVHGVQAEIEKSLSKIANHPLRVVCAGRTDTGVHAYQQVIHFDTDSVRTPYAWLLGTNSTLPNDVSLRWVQPVADHFDARYSALVRHYRYVIHTHSARSALLHNRVAWWPQQLDAEAMHEAAQALVGRHDFSAFRGSQCQANTPTRTIRHIRVHRSGEFVIIDICANAFLHHMVRNIAGTLSHVGLGKQPVVWVAEVLAGRDRKKAAVNAPPGGLYFVGPEYPAEFALPEPPRPWFPG</sequence>
<keyword evidence="3 4" id="KW-0413">Isomerase</keyword>
<dbReference type="EMBL" id="QANS01000004">
    <property type="protein sequence ID" value="PTU31117.1"/>
    <property type="molecule type" value="Genomic_DNA"/>
</dbReference>
<gene>
    <name evidence="4" type="primary">truA</name>
    <name evidence="9" type="ORF">CJD38_12560</name>
</gene>
<evidence type="ECO:0000259" key="8">
    <source>
        <dbReference type="Pfam" id="PF01416"/>
    </source>
</evidence>
<feature type="binding site" evidence="4 6">
    <location>
        <position position="110"/>
    </location>
    <ligand>
        <name>substrate</name>
    </ligand>
</feature>
<evidence type="ECO:0000256" key="2">
    <source>
        <dbReference type="ARBA" id="ARBA00022694"/>
    </source>
</evidence>
<dbReference type="AlphaFoldDB" id="A0A2T5MEX8"/>
<dbReference type="SUPFAM" id="SSF55120">
    <property type="entry name" value="Pseudouridine synthase"/>
    <property type="match status" value="1"/>
</dbReference>
<dbReference type="PIRSF" id="PIRSF001430">
    <property type="entry name" value="tRNA_psdUrid_synth"/>
    <property type="match status" value="1"/>
</dbReference>
<dbReference type="InterPro" id="IPR001406">
    <property type="entry name" value="PsdUridine_synth_TruA"/>
</dbReference>
<comment type="function">
    <text evidence="4">Formation of pseudouridine at positions 38, 39 and 40 in the anticodon stem and loop of transfer RNAs.</text>
</comment>
<keyword evidence="2 4" id="KW-0819">tRNA processing</keyword>
<evidence type="ECO:0000256" key="4">
    <source>
        <dbReference type="HAMAP-Rule" id="MF_00171"/>
    </source>
</evidence>
<comment type="subunit">
    <text evidence="4">Homodimer.</text>
</comment>
<dbReference type="GO" id="GO:0160147">
    <property type="term" value="F:tRNA pseudouridine(38-40) synthase activity"/>
    <property type="evidence" value="ECO:0007669"/>
    <property type="project" value="UniProtKB-EC"/>
</dbReference>
<dbReference type="PANTHER" id="PTHR11142">
    <property type="entry name" value="PSEUDOURIDYLATE SYNTHASE"/>
    <property type="match status" value="1"/>
</dbReference>
<comment type="similarity">
    <text evidence="1 4 7">Belongs to the tRNA pseudouridine synthase TruA family.</text>
</comment>
<dbReference type="InterPro" id="IPR020103">
    <property type="entry name" value="PsdUridine_synth_cat_dom_sf"/>
</dbReference>
<evidence type="ECO:0000313" key="10">
    <source>
        <dbReference type="Proteomes" id="UP000244248"/>
    </source>
</evidence>
<dbReference type="HAMAP" id="MF_00171">
    <property type="entry name" value="TruA"/>
    <property type="match status" value="1"/>
</dbReference>
<dbReference type="InterPro" id="IPR020094">
    <property type="entry name" value="TruA/RsuA/RluB/E/F_N"/>
</dbReference>
<dbReference type="InterPro" id="IPR020095">
    <property type="entry name" value="PsdUridine_synth_TruA_C"/>
</dbReference>
<feature type="domain" description="Pseudouridine synthase I TruA alpha/beta" evidence="8">
    <location>
        <begin position="8"/>
        <end position="104"/>
    </location>
</feature>
<comment type="catalytic activity">
    <reaction evidence="4 7">
        <text>uridine(38/39/40) in tRNA = pseudouridine(38/39/40) in tRNA</text>
        <dbReference type="Rhea" id="RHEA:22376"/>
        <dbReference type="Rhea" id="RHEA-COMP:10085"/>
        <dbReference type="Rhea" id="RHEA-COMP:10087"/>
        <dbReference type="ChEBI" id="CHEBI:65314"/>
        <dbReference type="ChEBI" id="CHEBI:65315"/>
        <dbReference type="EC" id="5.4.99.12"/>
    </reaction>
</comment>
<dbReference type="RefSeq" id="WP_107940704.1">
    <property type="nucleotide sequence ID" value="NZ_QANS01000004.1"/>
</dbReference>
<evidence type="ECO:0000256" key="5">
    <source>
        <dbReference type="PIRSR" id="PIRSR001430-1"/>
    </source>
</evidence>
<evidence type="ECO:0000256" key="6">
    <source>
        <dbReference type="PIRSR" id="PIRSR001430-2"/>
    </source>
</evidence>
<dbReference type="Proteomes" id="UP000244248">
    <property type="component" value="Unassembled WGS sequence"/>
</dbReference>
<proteinExistence type="inferred from homology"/>
<dbReference type="PANTHER" id="PTHR11142:SF0">
    <property type="entry name" value="TRNA PSEUDOURIDINE SYNTHASE-LIKE 1"/>
    <property type="match status" value="1"/>
</dbReference>
<dbReference type="NCBIfam" id="TIGR00071">
    <property type="entry name" value="hisT_truA"/>
    <property type="match status" value="1"/>
</dbReference>
<feature type="domain" description="Pseudouridine synthase I TruA alpha/beta" evidence="8">
    <location>
        <begin position="143"/>
        <end position="245"/>
    </location>
</feature>
<reference evidence="9 10" key="1">
    <citation type="submission" date="2018-04" db="EMBL/GenBank/DDBJ databases">
        <title>Novel species isolated from glacier.</title>
        <authorList>
            <person name="Liu Q."/>
            <person name="Xin Y.-H."/>
        </authorList>
    </citation>
    <scope>NUCLEOTIDE SEQUENCE [LARGE SCALE GENOMIC DNA]</scope>
    <source>
        <strain evidence="9 10">GT1R17</strain>
    </source>
</reference>
<keyword evidence="10" id="KW-1185">Reference proteome</keyword>
<dbReference type="CDD" id="cd02570">
    <property type="entry name" value="PseudoU_synth_EcTruA"/>
    <property type="match status" value="1"/>
</dbReference>
<dbReference type="EC" id="5.4.99.12" evidence="4"/>
<dbReference type="Gene3D" id="3.30.70.580">
    <property type="entry name" value="Pseudouridine synthase I, catalytic domain, N-terminal subdomain"/>
    <property type="match status" value="1"/>
</dbReference>
<dbReference type="GO" id="GO:0031119">
    <property type="term" value="P:tRNA pseudouridine synthesis"/>
    <property type="evidence" value="ECO:0007669"/>
    <property type="project" value="UniProtKB-UniRule"/>
</dbReference>
<evidence type="ECO:0000256" key="3">
    <source>
        <dbReference type="ARBA" id="ARBA00023235"/>
    </source>
</evidence>
<evidence type="ECO:0000256" key="1">
    <source>
        <dbReference type="ARBA" id="ARBA00009375"/>
    </source>
</evidence>
<dbReference type="GO" id="GO:0003723">
    <property type="term" value="F:RNA binding"/>
    <property type="evidence" value="ECO:0007669"/>
    <property type="project" value="InterPro"/>
</dbReference>
<organism evidence="9 10">
    <name type="scientific">Stenotrophobium rhamnosiphilum</name>
    <dbReference type="NCBI Taxonomy" id="2029166"/>
    <lineage>
        <taxon>Bacteria</taxon>
        <taxon>Pseudomonadati</taxon>
        <taxon>Pseudomonadota</taxon>
        <taxon>Gammaproteobacteria</taxon>
        <taxon>Nevskiales</taxon>
        <taxon>Nevskiaceae</taxon>
        <taxon>Stenotrophobium</taxon>
    </lineage>
</organism>
<dbReference type="Pfam" id="PF01416">
    <property type="entry name" value="PseudoU_synth_1"/>
    <property type="match status" value="2"/>
</dbReference>
<dbReference type="Gene3D" id="3.30.70.660">
    <property type="entry name" value="Pseudouridine synthase I, catalytic domain, C-terminal subdomain"/>
    <property type="match status" value="1"/>
</dbReference>
<accession>A0A2T5MEX8</accession>
<dbReference type="FunFam" id="3.30.70.580:FF:000001">
    <property type="entry name" value="tRNA pseudouridine synthase A"/>
    <property type="match status" value="1"/>
</dbReference>
<dbReference type="InterPro" id="IPR020097">
    <property type="entry name" value="PsdUridine_synth_TruA_a/b_dom"/>
</dbReference>
<protein>
    <recommendedName>
        <fullName evidence="4">tRNA pseudouridine synthase A</fullName>
        <ecNumber evidence="4">5.4.99.12</ecNumber>
    </recommendedName>
    <alternativeName>
        <fullName evidence="4">tRNA pseudouridine(38-40) synthase</fullName>
    </alternativeName>
    <alternativeName>
        <fullName evidence="4">tRNA pseudouridylate synthase I</fullName>
    </alternativeName>
    <alternativeName>
        <fullName evidence="4">tRNA-uridine isomerase I</fullName>
    </alternativeName>
</protein>
<evidence type="ECO:0000256" key="7">
    <source>
        <dbReference type="RuleBase" id="RU003792"/>
    </source>
</evidence>
<comment type="caution">
    <text evidence="4">Lacks conserved residue(s) required for the propagation of feature annotation.</text>
</comment>
<comment type="caution">
    <text evidence="9">The sequence shown here is derived from an EMBL/GenBank/DDBJ whole genome shotgun (WGS) entry which is preliminary data.</text>
</comment>